<keyword evidence="1" id="KW-0378">Hydrolase</keyword>
<organism evidence="1 2">
    <name type="scientific">Bacillus phage Leo2</name>
    <dbReference type="NCBI Taxonomy" id="1815973"/>
    <lineage>
        <taxon>Viruses</taxon>
        <taxon>Duplodnaviria</taxon>
        <taxon>Heunggongvirae</taxon>
        <taxon>Uroviricota</taxon>
        <taxon>Caudoviricetes</taxon>
        <taxon>Ehrlichviridae</taxon>
        <taxon>Andromedavirus</taxon>
        <taxon>Andromedavirus leo2</taxon>
    </lineage>
</organism>
<proteinExistence type="predicted"/>
<keyword evidence="1" id="KW-0540">Nuclease</keyword>
<evidence type="ECO:0000313" key="1">
    <source>
        <dbReference type="EMBL" id="AMR60109.1"/>
    </source>
</evidence>
<keyword evidence="1" id="KW-0255">Endonuclease</keyword>
<sequence length="160" mass="19288">MDYKQIKRVDNKYYLSGSSEEFNSFREAVQRAKELHRASKKHSTNEHHKYWSHTLQEAFRSNWEIELAEMLTELGITYEYEPQRLYFPSGESYLPDFWLPDFGCWIEVKGWLDPLSQKRMSLYRRHYKEPLLMWMKEERQLCKENPKMLLSLILGAIEGG</sequence>
<dbReference type="InterPro" id="IPR011335">
    <property type="entry name" value="Restrct_endonuc-II-like"/>
</dbReference>
<keyword evidence="2" id="KW-1185">Reference proteome</keyword>
<dbReference type="Proteomes" id="UP000223773">
    <property type="component" value="Segment"/>
</dbReference>
<accession>A0A1S5QTS5</accession>
<gene>
    <name evidence="1" type="ORF">LEO2_71</name>
</gene>
<dbReference type="SUPFAM" id="SSF52980">
    <property type="entry name" value="Restriction endonuclease-like"/>
    <property type="match status" value="1"/>
</dbReference>
<evidence type="ECO:0000313" key="2">
    <source>
        <dbReference type="Proteomes" id="UP000223773"/>
    </source>
</evidence>
<dbReference type="Gene3D" id="3.40.91.30">
    <property type="match status" value="1"/>
</dbReference>
<name>A0A1S5QTS5_9CAUD</name>
<reference evidence="2" key="1">
    <citation type="submission" date="2016-02" db="EMBL/GenBank/DDBJ databases">
        <authorList>
            <person name="Morales N."/>
            <person name="Badran S."/>
            <person name="Schick P."/>
            <person name="Jacoby B."/>
            <person name="Reddi K."/>
            <person name="Villella W."/>
            <person name="Sanders E.R."/>
            <person name="Lorenz T.C."/>
        </authorList>
    </citation>
    <scope>NUCLEOTIDE SEQUENCE [LARGE SCALE GENOMIC DNA]</scope>
</reference>
<protein>
    <submittedName>
        <fullName evidence="1">Endonuclease</fullName>
    </submittedName>
</protein>
<dbReference type="GO" id="GO:0004519">
    <property type="term" value="F:endonuclease activity"/>
    <property type="evidence" value="ECO:0007669"/>
    <property type="project" value="UniProtKB-KW"/>
</dbReference>
<dbReference type="EMBL" id="KU836751">
    <property type="protein sequence ID" value="AMR60109.1"/>
    <property type="molecule type" value="Genomic_DNA"/>
</dbReference>